<keyword evidence="8" id="KW-1185">Reference proteome</keyword>
<comment type="caution">
    <text evidence="7">The sequence shown here is derived from an EMBL/GenBank/DDBJ whole genome shotgun (WGS) entry which is preliminary data.</text>
</comment>
<dbReference type="EMBL" id="RPFW01000009">
    <property type="protein sequence ID" value="TVZ00273.1"/>
    <property type="molecule type" value="Genomic_DNA"/>
</dbReference>
<dbReference type="PANTHER" id="PTHR23513">
    <property type="entry name" value="INTEGRAL MEMBRANE EFFLUX PROTEIN-RELATED"/>
    <property type="match status" value="1"/>
</dbReference>
<dbReference type="Proteomes" id="UP000460272">
    <property type="component" value="Unassembled WGS sequence"/>
</dbReference>
<dbReference type="AlphaFoldDB" id="A0A6P2BSM6"/>
<keyword evidence="2" id="KW-1003">Cell membrane</keyword>
<protein>
    <submittedName>
        <fullName evidence="7">DUF899 domain-containing protein</fullName>
    </submittedName>
</protein>
<feature type="transmembrane region" description="Helical" evidence="6">
    <location>
        <begin position="168"/>
        <end position="187"/>
    </location>
</feature>
<dbReference type="GO" id="GO:0005886">
    <property type="term" value="C:plasma membrane"/>
    <property type="evidence" value="ECO:0007669"/>
    <property type="project" value="UniProtKB-SubCell"/>
</dbReference>
<evidence type="ECO:0000313" key="7">
    <source>
        <dbReference type="EMBL" id="TVZ00273.1"/>
    </source>
</evidence>
<evidence type="ECO:0000256" key="1">
    <source>
        <dbReference type="ARBA" id="ARBA00004651"/>
    </source>
</evidence>
<evidence type="ECO:0000313" key="8">
    <source>
        <dbReference type="Proteomes" id="UP000460272"/>
    </source>
</evidence>
<evidence type="ECO:0000256" key="4">
    <source>
        <dbReference type="ARBA" id="ARBA00022989"/>
    </source>
</evidence>
<keyword evidence="4 6" id="KW-1133">Transmembrane helix</keyword>
<dbReference type="Pfam" id="PF05988">
    <property type="entry name" value="DUF899"/>
    <property type="match status" value="1"/>
</dbReference>
<dbReference type="SUPFAM" id="SSF52833">
    <property type="entry name" value="Thioredoxin-like"/>
    <property type="match status" value="1"/>
</dbReference>
<accession>A0A6P2BSM6</accession>
<keyword evidence="5 6" id="KW-0472">Membrane</keyword>
<proteinExistence type="predicted"/>
<evidence type="ECO:0000256" key="5">
    <source>
        <dbReference type="ARBA" id="ARBA00023136"/>
    </source>
</evidence>
<dbReference type="SUPFAM" id="SSF103473">
    <property type="entry name" value="MFS general substrate transporter"/>
    <property type="match status" value="1"/>
</dbReference>
<dbReference type="OrthoDB" id="3287459at2"/>
<comment type="subcellular location">
    <subcellularLocation>
        <location evidence="1">Cell membrane</location>
        <topology evidence="1">Multi-pass membrane protein</topology>
    </subcellularLocation>
</comment>
<feature type="transmembrane region" description="Helical" evidence="6">
    <location>
        <begin position="208"/>
        <end position="230"/>
    </location>
</feature>
<feature type="transmembrane region" description="Helical" evidence="6">
    <location>
        <begin position="104"/>
        <end position="129"/>
    </location>
</feature>
<feature type="transmembrane region" description="Helical" evidence="6">
    <location>
        <begin position="296"/>
        <end position="314"/>
    </location>
</feature>
<feature type="transmembrane region" description="Helical" evidence="6">
    <location>
        <begin position="79"/>
        <end position="98"/>
    </location>
</feature>
<feature type="transmembrane region" description="Helical" evidence="6">
    <location>
        <begin position="141"/>
        <end position="162"/>
    </location>
</feature>
<evidence type="ECO:0000256" key="2">
    <source>
        <dbReference type="ARBA" id="ARBA00022475"/>
    </source>
</evidence>
<organism evidence="7 8">
    <name type="scientific">Trebonia kvetii</name>
    <dbReference type="NCBI Taxonomy" id="2480626"/>
    <lineage>
        <taxon>Bacteria</taxon>
        <taxon>Bacillati</taxon>
        <taxon>Actinomycetota</taxon>
        <taxon>Actinomycetes</taxon>
        <taxon>Streptosporangiales</taxon>
        <taxon>Treboniaceae</taxon>
        <taxon>Trebonia</taxon>
    </lineage>
</organism>
<evidence type="ECO:0000256" key="3">
    <source>
        <dbReference type="ARBA" id="ARBA00022692"/>
    </source>
</evidence>
<dbReference type="RefSeq" id="WP_145860945.1">
    <property type="nucleotide sequence ID" value="NZ_RPFW01000009.1"/>
</dbReference>
<feature type="transmembrane region" description="Helical" evidence="6">
    <location>
        <begin position="45"/>
        <end position="67"/>
    </location>
</feature>
<reference evidence="7 8" key="1">
    <citation type="submission" date="2018-11" db="EMBL/GenBank/DDBJ databases">
        <title>Trebonia kvetii gen.nov., sp.nov., a novel acidophilic actinobacterium, and proposal of the new actinobacterial family Treboniaceae fam. nov.</title>
        <authorList>
            <person name="Rapoport D."/>
            <person name="Sagova-Mareckova M."/>
            <person name="Sedlacek I."/>
            <person name="Provaznik J."/>
            <person name="Kralova S."/>
            <person name="Pavlinic D."/>
            <person name="Benes V."/>
            <person name="Kopecky J."/>
        </authorList>
    </citation>
    <scope>NUCLEOTIDE SEQUENCE [LARGE SCALE GENOMIC DNA]</scope>
    <source>
        <strain evidence="7 8">15Tr583</strain>
    </source>
</reference>
<name>A0A6P2BSM6_9ACTN</name>
<feature type="transmembrane region" description="Helical" evidence="6">
    <location>
        <begin position="364"/>
        <end position="384"/>
    </location>
</feature>
<keyword evidence="3 6" id="KW-0812">Transmembrane</keyword>
<sequence length="647" mass="68767">MRTYRELFAVPEFRAIFAAQCLANAAAAASSLALGTITYNATGNAVLTGLSMFGGPLIRLAASWFTLSAADLLRPRQALMAVAMVMATANLLQAVPGMPWGARFALLALPWIALAATSGSMLALVSDILPPGGYVFGRATINLAVGGMQVAGYGLGGLLLTALTTSGLFVVAACAAAAAIGVVRLGIGDHPPRVTGQRLLRRSRKVNRMLLGSPLLRPLLLAGCLPNGLVVGCESLFIPFGARTAGYLMAATAAGMLTGDVMVGRVLPAAARTWLIEPLRFLLAAPYVLFLLHPPLAVALALGFCASAGYAASLPLQERLIAHTTADVRGQLLGLYSTGMMAMQGIAAVLAGSLAQWLGGGHRAAATAIGILGCASLAVTVALIPGLRRTRPRAAFQDRPSRTGDLPVPDRIRGQRLVGRATGVLLGKPIVYRSNGRRLSMEKPPIVSAAEWQQARDELLVAEKEATRAQDAIAARRRRLPMVAFRNDYQFDSPDGPKTLLDLFGDQIQLAIYQFMDRGPDAFCPGCTWFTDNVAHLAGLNEAGVAWATVSNMPLPQIEAYKKERGWTLPFYSSHGTTFADDCGAGAGFLLSLFLRDGDDVYRTYSTTSRGVDRVLFVNNILDLAPYGRQQDWEDSPPGWPQYPTYG</sequence>
<evidence type="ECO:0000256" key="6">
    <source>
        <dbReference type="SAM" id="Phobius"/>
    </source>
</evidence>
<dbReference type="InterPro" id="IPR036249">
    <property type="entry name" value="Thioredoxin-like_sf"/>
</dbReference>
<dbReference type="Gene3D" id="1.20.1250.20">
    <property type="entry name" value="MFS general substrate transporter like domains"/>
    <property type="match status" value="1"/>
</dbReference>
<gene>
    <name evidence="7" type="ORF">EAS64_37130</name>
</gene>
<feature type="transmembrane region" description="Helical" evidence="6">
    <location>
        <begin position="335"/>
        <end position="358"/>
    </location>
</feature>
<dbReference type="InterPro" id="IPR010296">
    <property type="entry name" value="DUF899_thioredox"/>
</dbReference>
<dbReference type="PANTHER" id="PTHR23513:SF11">
    <property type="entry name" value="STAPHYLOFERRIN A TRANSPORTER"/>
    <property type="match status" value="1"/>
</dbReference>
<dbReference type="InterPro" id="IPR036259">
    <property type="entry name" value="MFS_trans_sf"/>
</dbReference>